<dbReference type="EMBL" id="GFPF01000250">
    <property type="protein sequence ID" value="MAA11396.1"/>
    <property type="molecule type" value="Transcribed_RNA"/>
</dbReference>
<keyword evidence="1" id="KW-0732">Signal</keyword>
<evidence type="ECO:0000256" key="1">
    <source>
        <dbReference type="SAM" id="SignalP"/>
    </source>
</evidence>
<name>A0A224Y1E2_9ACAR</name>
<organism evidence="2">
    <name type="scientific">Rhipicephalus zambeziensis</name>
    <dbReference type="NCBI Taxonomy" id="60191"/>
    <lineage>
        <taxon>Eukaryota</taxon>
        <taxon>Metazoa</taxon>
        <taxon>Ecdysozoa</taxon>
        <taxon>Arthropoda</taxon>
        <taxon>Chelicerata</taxon>
        <taxon>Arachnida</taxon>
        <taxon>Acari</taxon>
        <taxon>Parasitiformes</taxon>
        <taxon>Ixodida</taxon>
        <taxon>Ixodoidea</taxon>
        <taxon>Ixodidae</taxon>
        <taxon>Rhipicephalinae</taxon>
        <taxon>Rhipicephalus</taxon>
        <taxon>Rhipicephalus</taxon>
    </lineage>
</organism>
<sequence length="92" mass="9731">MNAVVVLLFIASALFINECYSTAEATSPNKGEDMCLEKTCNRSINAAGTRVTVGCPDGCLCVFNVPDTTYPANGTCYQLATRPTTTNSPSVD</sequence>
<feature type="signal peptide" evidence="1">
    <location>
        <begin position="1"/>
        <end position="25"/>
    </location>
</feature>
<evidence type="ECO:0000313" key="2">
    <source>
        <dbReference type="EMBL" id="MAA11396.1"/>
    </source>
</evidence>
<reference evidence="2" key="1">
    <citation type="journal article" date="2017" name="Parasit. Vectors">
        <title>Sialotranscriptomics of Rhipicephalus zambeziensis reveals intricate expression profiles of secretory proteins and suggests tight temporal transcriptional regulation during blood-feeding.</title>
        <authorList>
            <person name="de Castro M.H."/>
            <person name="de Klerk D."/>
            <person name="Pienaar R."/>
            <person name="Rees D.J.G."/>
            <person name="Mans B.J."/>
        </authorList>
    </citation>
    <scope>NUCLEOTIDE SEQUENCE</scope>
    <source>
        <tissue evidence="2">Salivary glands</tissue>
    </source>
</reference>
<proteinExistence type="predicted"/>
<feature type="chain" id="PRO_5012668752" evidence="1">
    <location>
        <begin position="26"/>
        <end position="92"/>
    </location>
</feature>
<accession>A0A224Y1E2</accession>
<dbReference type="AlphaFoldDB" id="A0A224Y1E2"/>
<protein>
    <submittedName>
        <fullName evidence="2">Acid tail secreted protein</fullName>
    </submittedName>
</protein>